<dbReference type="VEuPathDB" id="FungiDB:SAPIO_CDS9574"/>
<comment type="caution">
    <text evidence="2">The sequence shown here is derived from an EMBL/GenBank/DDBJ whole genome shotgun (WGS) entry which is preliminary data.</text>
</comment>
<dbReference type="GO" id="GO:0030414">
    <property type="term" value="F:peptidase inhibitor activity"/>
    <property type="evidence" value="ECO:0007669"/>
    <property type="project" value="TreeGrafter"/>
</dbReference>
<dbReference type="PANTHER" id="PTHR11362">
    <property type="entry name" value="PHOSPHATIDYLETHANOLAMINE-BINDING PROTEIN"/>
    <property type="match status" value="1"/>
</dbReference>
<name>A0A084FX28_PSEDA</name>
<dbReference type="InterPro" id="IPR036610">
    <property type="entry name" value="PEBP-like_sf"/>
</dbReference>
<dbReference type="GO" id="GO:0046578">
    <property type="term" value="P:regulation of Ras protein signal transduction"/>
    <property type="evidence" value="ECO:0007669"/>
    <property type="project" value="TreeGrafter"/>
</dbReference>
<organism evidence="2 3">
    <name type="scientific">Pseudallescheria apiosperma</name>
    <name type="common">Scedosporium apiospermum</name>
    <dbReference type="NCBI Taxonomy" id="563466"/>
    <lineage>
        <taxon>Eukaryota</taxon>
        <taxon>Fungi</taxon>
        <taxon>Dikarya</taxon>
        <taxon>Ascomycota</taxon>
        <taxon>Pezizomycotina</taxon>
        <taxon>Sordariomycetes</taxon>
        <taxon>Hypocreomycetidae</taxon>
        <taxon>Microascales</taxon>
        <taxon>Microascaceae</taxon>
        <taxon>Scedosporium</taxon>
    </lineage>
</organism>
<gene>
    <name evidence="2" type="ORF">SAPIO_CDS9574</name>
</gene>
<dbReference type="OrthoDB" id="2506647at2759"/>
<dbReference type="PANTHER" id="PTHR11362:SF141">
    <property type="entry name" value="PHOSPHATIDYLETHANOLAMINE-BINDING PROTEIN"/>
    <property type="match status" value="1"/>
</dbReference>
<dbReference type="Pfam" id="PF01161">
    <property type="entry name" value="PBP"/>
    <property type="match status" value="1"/>
</dbReference>
<dbReference type="KEGG" id="sapo:SAPIO_CDS9574"/>
<evidence type="ECO:0000313" key="2">
    <source>
        <dbReference type="EMBL" id="KEZ39640.1"/>
    </source>
</evidence>
<dbReference type="AlphaFoldDB" id="A0A084FX28"/>
<keyword evidence="3" id="KW-1185">Reference proteome</keyword>
<dbReference type="GeneID" id="27728646"/>
<dbReference type="EMBL" id="JOWA01000143">
    <property type="protein sequence ID" value="KEZ39640.1"/>
    <property type="molecule type" value="Genomic_DNA"/>
</dbReference>
<reference evidence="2 3" key="1">
    <citation type="journal article" date="2014" name="Genome Announc.">
        <title>Draft genome sequence of the pathogenic fungus Scedosporium apiospermum.</title>
        <authorList>
            <person name="Vandeputte P."/>
            <person name="Ghamrawi S."/>
            <person name="Rechenmann M."/>
            <person name="Iltis A."/>
            <person name="Giraud S."/>
            <person name="Fleury M."/>
            <person name="Thornton C."/>
            <person name="Delhaes L."/>
            <person name="Meyer W."/>
            <person name="Papon N."/>
            <person name="Bouchara J.P."/>
        </authorList>
    </citation>
    <scope>NUCLEOTIDE SEQUENCE [LARGE SCALE GENOMIC DNA]</scope>
    <source>
        <strain evidence="2 3">IHEM 14462</strain>
    </source>
</reference>
<dbReference type="InterPro" id="IPR035810">
    <property type="entry name" value="PEBP_euk"/>
</dbReference>
<dbReference type="Proteomes" id="UP000028545">
    <property type="component" value="Unassembled WGS sequence"/>
</dbReference>
<sequence>MRFQTVSILTAASLASALTPQGFTPGSQNQLFVQYGNQAALNGQVIPRDSTQVQPTLATTQRLQGTYAVIMVDLDIPTDTAGQTNTLLHWLQTGLTSSAQATAFNTTGGTTQSNGQVFLLQNRQNAAPLASYIGPNPPARNPLSHRYTFILVDHSSISTQGLNALTTAAQTRIGFNTQDILTQAGLASRVVAGNFYNVTNPGPAGADNGNGGVGGGVQGTPTDGNLQATGTNTFIQPDASGNVQAAGVVTVPRVGIASLCVGLVSALIWAF</sequence>
<feature type="signal peptide" evidence="1">
    <location>
        <begin position="1"/>
        <end position="17"/>
    </location>
</feature>
<dbReference type="GO" id="GO:0030162">
    <property type="term" value="P:regulation of proteolysis"/>
    <property type="evidence" value="ECO:0007669"/>
    <property type="project" value="TreeGrafter"/>
</dbReference>
<evidence type="ECO:0000256" key="1">
    <source>
        <dbReference type="SAM" id="SignalP"/>
    </source>
</evidence>
<dbReference type="CDD" id="cd00866">
    <property type="entry name" value="PEBP_euk"/>
    <property type="match status" value="1"/>
</dbReference>
<feature type="chain" id="PRO_5001775069" description="Phosphatidylethanolamine-binding protein" evidence="1">
    <location>
        <begin position="18"/>
        <end position="271"/>
    </location>
</feature>
<dbReference type="SUPFAM" id="SSF49777">
    <property type="entry name" value="PEBP-like"/>
    <property type="match status" value="1"/>
</dbReference>
<dbReference type="OMA" id="GTLLHWM"/>
<proteinExistence type="predicted"/>
<dbReference type="InterPro" id="IPR008914">
    <property type="entry name" value="PEBP"/>
</dbReference>
<protein>
    <recommendedName>
        <fullName evidence="4">Phosphatidylethanolamine-binding protein</fullName>
    </recommendedName>
</protein>
<dbReference type="RefSeq" id="XP_016639439.1">
    <property type="nucleotide sequence ID" value="XM_016790929.1"/>
</dbReference>
<accession>A0A084FX28</accession>
<dbReference type="Gene3D" id="3.90.280.10">
    <property type="entry name" value="PEBP-like"/>
    <property type="match status" value="1"/>
</dbReference>
<keyword evidence="1" id="KW-0732">Signal</keyword>
<evidence type="ECO:0000313" key="3">
    <source>
        <dbReference type="Proteomes" id="UP000028545"/>
    </source>
</evidence>
<dbReference type="HOGENOM" id="CLU_043994_4_5_1"/>
<evidence type="ECO:0008006" key="4">
    <source>
        <dbReference type="Google" id="ProtNLM"/>
    </source>
</evidence>
<dbReference type="GO" id="GO:0005543">
    <property type="term" value="F:phospholipid binding"/>
    <property type="evidence" value="ECO:0007669"/>
    <property type="project" value="TreeGrafter"/>
</dbReference>